<dbReference type="Proteomes" id="UP000540506">
    <property type="component" value="Unassembled WGS sequence"/>
</dbReference>
<evidence type="ECO:0000256" key="3">
    <source>
        <dbReference type="ARBA" id="ARBA00023163"/>
    </source>
</evidence>
<feature type="domain" description="Cyclic nucleotide-binding" evidence="5">
    <location>
        <begin position="24"/>
        <end position="127"/>
    </location>
</feature>
<gene>
    <name evidence="7" type="ORF">FHR34_000458</name>
</gene>
<dbReference type="PROSITE" id="PS51063">
    <property type="entry name" value="HTH_CRP_2"/>
    <property type="match status" value="1"/>
</dbReference>
<evidence type="ECO:0000259" key="6">
    <source>
        <dbReference type="PROSITE" id="PS51063"/>
    </source>
</evidence>
<keyword evidence="1" id="KW-0805">Transcription regulation</keyword>
<dbReference type="InterPro" id="IPR012318">
    <property type="entry name" value="HTH_CRP"/>
</dbReference>
<evidence type="ECO:0000256" key="2">
    <source>
        <dbReference type="ARBA" id="ARBA00023125"/>
    </source>
</evidence>
<feature type="compositionally biased region" description="Basic and acidic residues" evidence="4">
    <location>
        <begin position="11"/>
        <end position="21"/>
    </location>
</feature>
<dbReference type="InterPro" id="IPR014710">
    <property type="entry name" value="RmlC-like_jellyroll"/>
</dbReference>
<dbReference type="GO" id="GO:0005829">
    <property type="term" value="C:cytosol"/>
    <property type="evidence" value="ECO:0007669"/>
    <property type="project" value="TreeGrafter"/>
</dbReference>
<dbReference type="SMART" id="SM00419">
    <property type="entry name" value="HTH_CRP"/>
    <property type="match status" value="1"/>
</dbReference>
<dbReference type="PROSITE" id="PS00889">
    <property type="entry name" value="CNMP_BINDING_2"/>
    <property type="match status" value="1"/>
</dbReference>
<dbReference type="InterPro" id="IPR000595">
    <property type="entry name" value="cNMP-bd_dom"/>
</dbReference>
<name>A0A7W7VTI2_KITKI</name>
<dbReference type="SUPFAM" id="SSF51206">
    <property type="entry name" value="cAMP-binding domain-like"/>
    <property type="match status" value="1"/>
</dbReference>
<dbReference type="InterPro" id="IPR050397">
    <property type="entry name" value="Env_Response_Regulators"/>
</dbReference>
<evidence type="ECO:0000313" key="8">
    <source>
        <dbReference type="Proteomes" id="UP000540506"/>
    </source>
</evidence>
<evidence type="ECO:0000256" key="4">
    <source>
        <dbReference type="SAM" id="MobiDB-lite"/>
    </source>
</evidence>
<dbReference type="GO" id="GO:0003700">
    <property type="term" value="F:DNA-binding transcription factor activity"/>
    <property type="evidence" value="ECO:0007669"/>
    <property type="project" value="TreeGrafter"/>
</dbReference>
<feature type="domain" description="HTH crp-type" evidence="6">
    <location>
        <begin position="158"/>
        <end position="231"/>
    </location>
</feature>
<dbReference type="Gene3D" id="2.60.120.10">
    <property type="entry name" value="Jelly Rolls"/>
    <property type="match status" value="1"/>
</dbReference>
<evidence type="ECO:0000256" key="1">
    <source>
        <dbReference type="ARBA" id="ARBA00023015"/>
    </source>
</evidence>
<dbReference type="CDD" id="cd00038">
    <property type="entry name" value="CAP_ED"/>
    <property type="match status" value="1"/>
</dbReference>
<dbReference type="InterPro" id="IPR018488">
    <property type="entry name" value="cNMP-bd_CS"/>
</dbReference>
<dbReference type="PANTHER" id="PTHR24567:SF74">
    <property type="entry name" value="HTH-TYPE TRANSCRIPTIONAL REGULATOR ARCR"/>
    <property type="match status" value="1"/>
</dbReference>
<sequence>MERATQGTARRGTDDIGERRPARFLGSLSGPVREELLSIGSPWQYPPGKKILEEGESGDYLVLLKTGQVKVTRRLGNGHEALIAIRVGGDVVGEMAVMDDVPRSATVTACDDIDACVVQGQAMRNFLDKCPEAAIQVVRLSNRRLRTANSWRIAFGEFPVRVRLARVLAELAEDYGKPVLSYTVIGLDLTHTELAALIGARRETVQKTLASFRAEKIITTGSRRMEVIKLDRLRAIGLLPTIGR</sequence>
<dbReference type="PROSITE" id="PS50042">
    <property type="entry name" value="CNMP_BINDING_3"/>
    <property type="match status" value="1"/>
</dbReference>
<dbReference type="InterPro" id="IPR036390">
    <property type="entry name" value="WH_DNA-bd_sf"/>
</dbReference>
<dbReference type="RefSeq" id="WP_184933797.1">
    <property type="nucleotide sequence ID" value="NZ_JACHJV010000001.1"/>
</dbReference>
<protein>
    <submittedName>
        <fullName evidence="7">CRP-like cAMP-binding protein</fullName>
    </submittedName>
</protein>
<dbReference type="EMBL" id="JACHJV010000001">
    <property type="protein sequence ID" value="MBB4921465.1"/>
    <property type="molecule type" value="Genomic_DNA"/>
</dbReference>
<dbReference type="InterPro" id="IPR036388">
    <property type="entry name" value="WH-like_DNA-bd_sf"/>
</dbReference>
<organism evidence="7 8">
    <name type="scientific">Kitasatospora kifunensis</name>
    <name type="common">Streptomyces kifunensis</name>
    <dbReference type="NCBI Taxonomy" id="58351"/>
    <lineage>
        <taxon>Bacteria</taxon>
        <taxon>Bacillati</taxon>
        <taxon>Actinomycetota</taxon>
        <taxon>Actinomycetes</taxon>
        <taxon>Kitasatosporales</taxon>
        <taxon>Streptomycetaceae</taxon>
        <taxon>Kitasatospora</taxon>
    </lineage>
</organism>
<dbReference type="SMART" id="SM00100">
    <property type="entry name" value="cNMP"/>
    <property type="match status" value="1"/>
</dbReference>
<comment type="caution">
    <text evidence="7">The sequence shown here is derived from an EMBL/GenBank/DDBJ whole genome shotgun (WGS) entry which is preliminary data.</text>
</comment>
<proteinExistence type="predicted"/>
<dbReference type="GO" id="GO:0003677">
    <property type="term" value="F:DNA binding"/>
    <property type="evidence" value="ECO:0007669"/>
    <property type="project" value="UniProtKB-KW"/>
</dbReference>
<evidence type="ECO:0000259" key="5">
    <source>
        <dbReference type="PROSITE" id="PS50042"/>
    </source>
</evidence>
<dbReference type="InterPro" id="IPR018490">
    <property type="entry name" value="cNMP-bd_dom_sf"/>
</dbReference>
<keyword evidence="2" id="KW-0238">DNA-binding</keyword>
<dbReference type="PANTHER" id="PTHR24567">
    <property type="entry name" value="CRP FAMILY TRANSCRIPTIONAL REGULATORY PROTEIN"/>
    <property type="match status" value="1"/>
</dbReference>
<keyword evidence="3" id="KW-0804">Transcription</keyword>
<dbReference type="PRINTS" id="PR00103">
    <property type="entry name" value="CAMPKINASE"/>
</dbReference>
<dbReference type="Pfam" id="PF13545">
    <property type="entry name" value="HTH_Crp_2"/>
    <property type="match status" value="1"/>
</dbReference>
<dbReference type="Gene3D" id="1.10.10.10">
    <property type="entry name" value="Winged helix-like DNA-binding domain superfamily/Winged helix DNA-binding domain"/>
    <property type="match status" value="1"/>
</dbReference>
<dbReference type="Pfam" id="PF00027">
    <property type="entry name" value="cNMP_binding"/>
    <property type="match status" value="1"/>
</dbReference>
<evidence type="ECO:0000313" key="7">
    <source>
        <dbReference type="EMBL" id="MBB4921465.1"/>
    </source>
</evidence>
<dbReference type="SUPFAM" id="SSF46785">
    <property type="entry name" value="Winged helix' DNA-binding domain"/>
    <property type="match status" value="1"/>
</dbReference>
<accession>A0A7W7VTI2</accession>
<keyword evidence="8" id="KW-1185">Reference proteome</keyword>
<reference evidence="7 8" key="1">
    <citation type="submission" date="2020-08" db="EMBL/GenBank/DDBJ databases">
        <title>Sequencing the genomes of 1000 actinobacteria strains.</title>
        <authorList>
            <person name="Klenk H.-P."/>
        </authorList>
    </citation>
    <scope>NUCLEOTIDE SEQUENCE [LARGE SCALE GENOMIC DNA]</scope>
    <source>
        <strain evidence="7 8">DSM 41654</strain>
    </source>
</reference>
<feature type="region of interest" description="Disordered" evidence="4">
    <location>
        <begin position="1"/>
        <end position="21"/>
    </location>
</feature>
<dbReference type="AlphaFoldDB" id="A0A7W7VTI2"/>